<name>A0ABV3QXF1_9HYPH</name>
<dbReference type="EMBL" id="JBFOCI010000001">
    <property type="protein sequence ID" value="MEW9805027.1"/>
    <property type="molecule type" value="Genomic_DNA"/>
</dbReference>
<sequence>MIGSRKTPEFPDPKPTVDLVAAERQLLAHLGEAMKLISQGGLKSREGIMEGIEAVICFLQDRGVSGQQMWPFGLLRRELDSIFEGKRSPILQPGIETRADISSNRYTGPDKEDIRVFASACSEATYQLGRLDPPDFPKCNRIEADKLVARAMTKWRTFDQKHETARTIKGWRDKLVKAKDPKFVLLVDQFTRDNVGHQHLKEVLKKGPPHTGGF</sequence>
<protein>
    <submittedName>
        <fullName evidence="1">Uncharacterized protein</fullName>
    </submittedName>
</protein>
<gene>
    <name evidence="1" type="ORF">ABUE31_03395</name>
</gene>
<proteinExistence type="predicted"/>
<evidence type="ECO:0000313" key="2">
    <source>
        <dbReference type="Proteomes" id="UP001556196"/>
    </source>
</evidence>
<reference evidence="1 2" key="1">
    <citation type="submission" date="2024-06" db="EMBL/GenBank/DDBJ databases">
        <authorList>
            <person name="Tuo L."/>
        </authorList>
    </citation>
    <scope>NUCLEOTIDE SEQUENCE [LARGE SCALE GENOMIC DNA]</scope>
    <source>
        <strain evidence="1 2">ZMM04-5</strain>
    </source>
</reference>
<keyword evidence="2" id="KW-1185">Reference proteome</keyword>
<organism evidence="1 2">
    <name type="scientific">Mesorhizobium marinum</name>
    <dbReference type="NCBI Taxonomy" id="3228790"/>
    <lineage>
        <taxon>Bacteria</taxon>
        <taxon>Pseudomonadati</taxon>
        <taxon>Pseudomonadota</taxon>
        <taxon>Alphaproteobacteria</taxon>
        <taxon>Hyphomicrobiales</taxon>
        <taxon>Phyllobacteriaceae</taxon>
        <taxon>Mesorhizobium</taxon>
    </lineage>
</organism>
<comment type="caution">
    <text evidence="1">The sequence shown here is derived from an EMBL/GenBank/DDBJ whole genome shotgun (WGS) entry which is preliminary data.</text>
</comment>
<dbReference type="Proteomes" id="UP001556196">
    <property type="component" value="Unassembled WGS sequence"/>
</dbReference>
<accession>A0ABV3QXF1</accession>
<dbReference type="RefSeq" id="WP_367722078.1">
    <property type="nucleotide sequence ID" value="NZ_JBFOCI010000001.1"/>
</dbReference>
<evidence type="ECO:0000313" key="1">
    <source>
        <dbReference type="EMBL" id="MEW9805027.1"/>
    </source>
</evidence>